<dbReference type="Proteomes" id="UP000275408">
    <property type="component" value="Unassembled WGS sequence"/>
</dbReference>
<dbReference type="AlphaFoldDB" id="A0A3M6UMX6"/>
<accession>A0A3M6UMX6</accession>
<proteinExistence type="predicted"/>
<protein>
    <submittedName>
        <fullName evidence="1">Uncharacterized protein</fullName>
    </submittedName>
</protein>
<evidence type="ECO:0000313" key="2">
    <source>
        <dbReference type="Proteomes" id="UP000275408"/>
    </source>
</evidence>
<comment type="caution">
    <text evidence="1">The sequence shown here is derived from an EMBL/GenBank/DDBJ whole genome shotgun (WGS) entry which is preliminary data.</text>
</comment>
<organism evidence="1 2">
    <name type="scientific">Pocillopora damicornis</name>
    <name type="common">Cauliflower coral</name>
    <name type="synonym">Millepora damicornis</name>
    <dbReference type="NCBI Taxonomy" id="46731"/>
    <lineage>
        <taxon>Eukaryota</taxon>
        <taxon>Metazoa</taxon>
        <taxon>Cnidaria</taxon>
        <taxon>Anthozoa</taxon>
        <taxon>Hexacorallia</taxon>
        <taxon>Scleractinia</taxon>
        <taxon>Astrocoeniina</taxon>
        <taxon>Pocilloporidae</taxon>
        <taxon>Pocillopora</taxon>
    </lineage>
</organism>
<gene>
    <name evidence="1" type="ORF">pdam_00015092</name>
</gene>
<name>A0A3M6UMX6_POCDA</name>
<keyword evidence="2" id="KW-1185">Reference proteome</keyword>
<dbReference type="EMBL" id="RCHS01001168">
    <property type="protein sequence ID" value="RMX54884.1"/>
    <property type="molecule type" value="Genomic_DNA"/>
</dbReference>
<reference evidence="1 2" key="1">
    <citation type="journal article" date="2018" name="Sci. Rep.">
        <title>Comparative analysis of the Pocillopora damicornis genome highlights role of immune system in coral evolution.</title>
        <authorList>
            <person name="Cunning R."/>
            <person name="Bay R.A."/>
            <person name="Gillette P."/>
            <person name="Baker A.C."/>
            <person name="Traylor-Knowles N."/>
        </authorList>
    </citation>
    <scope>NUCLEOTIDE SEQUENCE [LARGE SCALE GENOMIC DNA]</scope>
    <source>
        <strain evidence="1">RSMAS</strain>
        <tissue evidence="1">Whole animal</tissue>
    </source>
</reference>
<evidence type="ECO:0000313" key="1">
    <source>
        <dbReference type="EMBL" id="RMX54884.1"/>
    </source>
</evidence>
<sequence>MLNLKGKDISVLDRSRRRHRNGLSLYLSWRIRVWTGWWISGWRLVVASRRWILHNSLLRRASGRHELLIRRLACHNHSTGRTIVVIRTTGTATAGYDGNNDSKKDYCTNYSACNASCRPNT</sequence>